<dbReference type="PANTHER" id="PTHR34138:SF1">
    <property type="entry name" value="CELL SHAPE-DETERMINING PROTEIN MREC"/>
    <property type="match status" value="1"/>
</dbReference>
<name>A0ABD4T3G5_9CYAN</name>
<dbReference type="InterPro" id="IPR042177">
    <property type="entry name" value="Cell/Rod_1"/>
</dbReference>
<evidence type="ECO:0000256" key="2">
    <source>
        <dbReference type="ARBA" id="ARBA00013855"/>
    </source>
</evidence>
<dbReference type="EMBL" id="JTHE03000045">
    <property type="protein sequence ID" value="MCM1982855.1"/>
    <property type="molecule type" value="Genomic_DNA"/>
</dbReference>
<dbReference type="AlphaFoldDB" id="A0ABD4T3G5"/>
<comment type="similarity">
    <text evidence="1">Belongs to the MreC family.</text>
</comment>
<dbReference type="InterPro" id="IPR007221">
    <property type="entry name" value="MreC"/>
</dbReference>
<keyword evidence="3" id="KW-0133">Cell shape</keyword>
<dbReference type="Gene3D" id="2.40.10.350">
    <property type="entry name" value="Rod shape-determining protein MreC, domain 2"/>
    <property type="match status" value="1"/>
</dbReference>
<dbReference type="Gene3D" id="2.40.10.340">
    <property type="entry name" value="Rod shape-determining protein MreC, domain 1"/>
    <property type="match status" value="1"/>
</dbReference>
<dbReference type="GO" id="GO:0008360">
    <property type="term" value="P:regulation of cell shape"/>
    <property type="evidence" value="ECO:0007669"/>
    <property type="project" value="UniProtKB-KW"/>
</dbReference>
<protein>
    <recommendedName>
        <fullName evidence="2">Cell shape-determining protein MreC</fullName>
    </recommendedName>
    <alternativeName>
        <fullName evidence="4">Cell shape protein MreC</fullName>
    </alternativeName>
</protein>
<evidence type="ECO:0000259" key="5">
    <source>
        <dbReference type="Pfam" id="PF04085"/>
    </source>
</evidence>
<sequence>MHTFNRWWVRHRLTVIVGGLTLAALAALRSFDVLPIRELYRWIRLPFQPTLAEQQQQQRASTLETQQRLQELEQRNQDMAALLKLPKIQRGEAIAATVIGRSADQWWQHLQVNQGSLRDLGIDAVVEAEGGLVGRVVKVTPSTSQVLLISDPSSRLAVLLTRSRSVGILRGARQFGGTLEFFDPDPDVKVGDAVVTSPLSCLFPPGIPVGTVKSIDRSKKAALEATVDFNVPLAQLEWVRLYQYEKTQTGSQAATSACP</sequence>
<comment type="caution">
    <text evidence="6">The sequence shown here is derived from an EMBL/GenBank/DDBJ whole genome shotgun (WGS) entry which is preliminary data.</text>
</comment>
<reference evidence="6 7" key="1">
    <citation type="journal article" date="2015" name="Genome Announc.">
        <title>Draft Genome Sequence of Filamentous Marine Cyanobacterium Lyngbya confervoides Strain BDU141951.</title>
        <authorList>
            <person name="Chandrababunaidu M.M."/>
            <person name="Sen D."/>
            <person name="Tripathy S."/>
        </authorList>
    </citation>
    <scope>NUCLEOTIDE SEQUENCE [LARGE SCALE GENOMIC DNA]</scope>
    <source>
        <strain evidence="6 7">BDU141951</strain>
    </source>
</reference>
<evidence type="ECO:0000313" key="6">
    <source>
        <dbReference type="EMBL" id="MCM1982855.1"/>
    </source>
</evidence>
<accession>A0ABD4T3G5</accession>
<dbReference type="InterPro" id="IPR055342">
    <property type="entry name" value="MreC_beta-barrel_core"/>
</dbReference>
<evidence type="ECO:0000256" key="4">
    <source>
        <dbReference type="ARBA" id="ARBA00032089"/>
    </source>
</evidence>
<dbReference type="PANTHER" id="PTHR34138">
    <property type="entry name" value="CELL SHAPE-DETERMINING PROTEIN MREC"/>
    <property type="match status" value="1"/>
</dbReference>
<keyword evidence="7" id="KW-1185">Reference proteome</keyword>
<dbReference type="RefSeq" id="WP_166281525.1">
    <property type="nucleotide sequence ID" value="NZ_JTHE03000045.1"/>
</dbReference>
<dbReference type="Pfam" id="PF04085">
    <property type="entry name" value="MreC"/>
    <property type="match status" value="1"/>
</dbReference>
<gene>
    <name evidence="6" type="primary">mreC</name>
    <name evidence="6" type="ORF">QQ91_0008470</name>
</gene>
<feature type="domain" description="Rod shape-determining protein MreC beta-barrel core" evidence="5">
    <location>
        <begin position="98"/>
        <end position="242"/>
    </location>
</feature>
<evidence type="ECO:0000256" key="1">
    <source>
        <dbReference type="ARBA" id="ARBA00009369"/>
    </source>
</evidence>
<evidence type="ECO:0000313" key="7">
    <source>
        <dbReference type="Proteomes" id="UP000031561"/>
    </source>
</evidence>
<organism evidence="6 7">
    <name type="scientific">Lyngbya confervoides BDU141951</name>
    <dbReference type="NCBI Taxonomy" id="1574623"/>
    <lineage>
        <taxon>Bacteria</taxon>
        <taxon>Bacillati</taxon>
        <taxon>Cyanobacteriota</taxon>
        <taxon>Cyanophyceae</taxon>
        <taxon>Oscillatoriophycideae</taxon>
        <taxon>Oscillatoriales</taxon>
        <taxon>Microcoleaceae</taxon>
        <taxon>Lyngbya</taxon>
    </lineage>
</organism>
<evidence type="ECO:0000256" key="3">
    <source>
        <dbReference type="ARBA" id="ARBA00022960"/>
    </source>
</evidence>
<dbReference type="Proteomes" id="UP000031561">
    <property type="component" value="Unassembled WGS sequence"/>
</dbReference>
<dbReference type="InterPro" id="IPR042175">
    <property type="entry name" value="Cell/Rod_MreC_2"/>
</dbReference>
<dbReference type="NCBIfam" id="TIGR00219">
    <property type="entry name" value="mreC"/>
    <property type="match status" value="1"/>
</dbReference>
<proteinExistence type="inferred from homology"/>